<evidence type="ECO:0000313" key="2">
    <source>
        <dbReference type="EMBL" id="MST73805.1"/>
    </source>
</evidence>
<name>A0A6L5YN05_9FIRM</name>
<keyword evidence="3" id="KW-1185">Reference proteome</keyword>
<keyword evidence="2" id="KW-0969">Cilium</keyword>
<dbReference type="RefSeq" id="WP_328596824.1">
    <property type="nucleotide sequence ID" value="NZ_VUNI01000002.1"/>
</dbReference>
<protein>
    <submittedName>
        <fullName evidence="2">Flagellar protein FliT</fullName>
    </submittedName>
</protein>
<comment type="caution">
    <text evidence="2">The sequence shown here is derived from an EMBL/GenBank/DDBJ whole genome shotgun (WGS) entry which is preliminary data.</text>
</comment>
<gene>
    <name evidence="2" type="ORF">FYJ75_01995</name>
</gene>
<keyword evidence="2" id="KW-0282">Flagellum</keyword>
<keyword evidence="1" id="KW-0175">Coiled coil</keyword>
<keyword evidence="2" id="KW-0966">Cell projection</keyword>
<accession>A0A6L5YN05</accession>
<proteinExistence type="predicted"/>
<evidence type="ECO:0000256" key="1">
    <source>
        <dbReference type="SAM" id="Coils"/>
    </source>
</evidence>
<feature type="coiled-coil region" evidence="1">
    <location>
        <begin position="76"/>
        <end position="120"/>
    </location>
</feature>
<reference evidence="2 3" key="1">
    <citation type="submission" date="2019-08" db="EMBL/GenBank/DDBJ databases">
        <title>In-depth cultivation of the pig gut microbiome towards novel bacterial diversity and tailored functional studies.</title>
        <authorList>
            <person name="Wylensek D."/>
            <person name="Hitch T.C.A."/>
            <person name="Clavel T."/>
        </authorList>
    </citation>
    <scope>NUCLEOTIDE SEQUENCE [LARGE SCALE GENOMIC DNA]</scope>
    <source>
        <strain evidence="2 3">MUC/MUC-530-WT-4D</strain>
    </source>
</reference>
<evidence type="ECO:0000313" key="3">
    <source>
        <dbReference type="Proteomes" id="UP000474024"/>
    </source>
</evidence>
<dbReference type="EMBL" id="VUNI01000002">
    <property type="protein sequence ID" value="MST73805.1"/>
    <property type="molecule type" value="Genomic_DNA"/>
</dbReference>
<sequence length="161" mass="19207">MDNTAKTYIHILDQSLDKKISVLNRIIDQDQIQMQQLEDPNLDPDDFDKTVETKAKLIEELELLDDGFEQIFARVKEEIGEHKEDYKTEIRQMQEKIRQITAKSMEIQAQEARNKNLMEKKFNSVHKQVKEIRQSQKVVNQYYRNMMKNAYADPQFLDNKK</sequence>
<organism evidence="2 3">
    <name type="scientific">Roseburia porci</name>
    <dbReference type="NCBI Taxonomy" id="2605790"/>
    <lineage>
        <taxon>Bacteria</taxon>
        <taxon>Bacillati</taxon>
        <taxon>Bacillota</taxon>
        <taxon>Clostridia</taxon>
        <taxon>Lachnospirales</taxon>
        <taxon>Lachnospiraceae</taxon>
        <taxon>Roseburia</taxon>
    </lineage>
</organism>
<dbReference type="Proteomes" id="UP000474024">
    <property type="component" value="Unassembled WGS sequence"/>
</dbReference>
<dbReference type="AlphaFoldDB" id="A0A6L5YN05"/>